<gene>
    <name evidence="1" type="ORF">C7377_0621</name>
</gene>
<proteinExistence type="predicted"/>
<dbReference type="Proteomes" id="UP000251835">
    <property type="component" value="Unassembled WGS sequence"/>
</dbReference>
<dbReference type="AlphaFoldDB" id="A0A7L4URA9"/>
<organism evidence="1 2">
    <name type="scientific">Balneicella halophila</name>
    <dbReference type="NCBI Taxonomy" id="1537566"/>
    <lineage>
        <taxon>Bacteria</taxon>
        <taxon>Pseudomonadati</taxon>
        <taxon>Bacteroidota</taxon>
        <taxon>Bacteroidia</taxon>
        <taxon>Bacteroidales</taxon>
        <taxon>Balneicellaceae</taxon>
        <taxon>Balneicella</taxon>
    </lineage>
</organism>
<protein>
    <submittedName>
        <fullName evidence="1">Uncharacterized protein</fullName>
    </submittedName>
</protein>
<evidence type="ECO:0000313" key="2">
    <source>
        <dbReference type="Proteomes" id="UP000251835"/>
    </source>
</evidence>
<name>A0A7L4URA9_BALHA</name>
<keyword evidence="2" id="KW-1185">Reference proteome</keyword>
<comment type="caution">
    <text evidence="1">The sequence shown here is derived from an EMBL/GenBank/DDBJ whole genome shotgun (WGS) entry which is preliminary data.</text>
</comment>
<dbReference type="EMBL" id="QENZ01000003">
    <property type="protein sequence ID" value="PVX52308.1"/>
    <property type="molecule type" value="Genomic_DNA"/>
</dbReference>
<accession>A0A7L4URA9</accession>
<sequence length="150" mass="17285">MYICNITKKTDPMIIYFKRFALFFLILIAFSCANNKAKHPVQVADAFVQSWSTVEAKSRGTHLEVTLTGNVSDVKILAVVYNNLQVTPIVEIKKEELIVRADFETGTQKIFEKPAVTTKRDMIIYNHRGKIYELPLENIIRKEAKYYPVK</sequence>
<reference evidence="1 2" key="1">
    <citation type="submission" date="2018-05" db="EMBL/GenBank/DDBJ databases">
        <title>Genomic Encyclopedia of Type Strains, Phase IV (KMG-IV): sequencing the most valuable type-strain genomes for metagenomic binning, comparative biology and taxonomic classification.</title>
        <authorList>
            <person name="Goeker M."/>
        </authorList>
    </citation>
    <scope>NUCLEOTIDE SEQUENCE [LARGE SCALE GENOMIC DNA]</scope>
    <source>
        <strain evidence="1 2">DSM 28579</strain>
    </source>
</reference>
<evidence type="ECO:0000313" key="1">
    <source>
        <dbReference type="EMBL" id="PVX52308.1"/>
    </source>
</evidence>